<dbReference type="SUPFAM" id="SSF52540">
    <property type="entry name" value="P-loop containing nucleoside triphosphate hydrolases"/>
    <property type="match status" value="1"/>
</dbReference>
<evidence type="ECO:0000256" key="3">
    <source>
        <dbReference type="ARBA" id="ARBA00022448"/>
    </source>
</evidence>
<evidence type="ECO:0000256" key="2">
    <source>
        <dbReference type="ARBA" id="ARBA00005417"/>
    </source>
</evidence>
<proteinExistence type="inferred from homology"/>
<dbReference type="InterPro" id="IPR003439">
    <property type="entry name" value="ABC_transporter-like_ATP-bd"/>
</dbReference>
<keyword evidence="3" id="KW-0813">Transport</keyword>
<organism evidence="13 14">
    <name type="scientific">Pseudohongiella spirulinae</name>
    <dbReference type="NCBI Taxonomy" id="1249552"/>
    <lineage>
        <taxon>Bacteria</taxon>
        <taxon>Pseudomonadati</taxon>
        <taxon>Pseudomonadota</taxon>
        <taxon>Gammaproteobacteria</taxon>
        <taxon>Pseudomonadales</taxon>
        <taxon>Pseudohongiellaceae</taxon>
        <taxon>Pseudohongiella</taxon>
    </lineage>
</organism>
<dbReference type="CDD" id="cd03257">
    <property type="entry name" value="ABC_NikE_OppD_transporters"/>
    <property type="match status" value="1"/>
</dbReference>
<protein>
    <recommendedName>
        <fullName evidence="8">ABC-type dipeptide transporter</fullName>
        <ecNumber evidence="8">7.4.2.9</ecNumber>
    </recommendedName>
</protein>
<dbReference type="GO" id="GO:0005886">
    <property type="term" value="C:plasma membrane"/>
    <property type="evidence" value="ECO:0007669"/>
    <property type="project" value="UniProtKB-SubCell"/>
</dbReference>
<comment type="subunit">
    <text evidence="11">The complex is composed of two ATP-binding proteins (DppD and DppF), two transmembrane proteins (DppB and DppC) and a solute-binding protein (DppA1-A5). Five orthologous SBPs (DppA1-A5) are present in P.aeruginosa, which increases the substrate specificity of the DppBCDF transporter.</text>
</comment>
<keyword evidence="4" id="KW-1003">Cell membrane</keyword>
<dbReference type="Proteomes" id="UP000065641">
    <property type="component" value="Chromosome"/>
</dbReference>
<evidence type="ECO:0000256" key="1">
    <source>
        <dbReference type="ARBA" id="ARBA00004417"/>
    </source>
</evidence>
<dbReference type="InterPro" id="IPR017871">
    <property type="entry name" value="ABC_transporter-like_CS"/>
</dbReference>
<dbReference type="KEGG" id="pspi:PS2015_571"/>
<keyword evidence="5" id="KW-0547">Nucleotide-binding</keyword>
<dbReference type="Pfam" id="PF00005">
    <property type="entry name" value="ABC_tran"/>
    <property type="match status" value="1"/>
</dbReference>
<accession>A0A0S2KAB6</accession>
<dbReference type="GO" id="GO:0005524">
    <property type="term" value="F:ATP binding"/>
    <property type="evidence" value="ECO:0007669"/>
    <property type="project" value="UniProtKB-KW"/>
</dbReference>
<evidence type="ECO:0000256" key="9">
    <source>
        <dbReference type="ARBA" id="ARBA00047356"/>
    </source>
</evidence>
<dbReference type="GO" id="GO:0055085">
    <property type="term" value="P:transmembrane transport"/>
    <property type="evidence" value="ECO:0007669"/>
    <property type="project" value="UniProtKB-ARBA"/>
</dbReference>
<name>A0A0S2KAB6_9GAMM</name>
<gene>
    <name evidence="13" type="ORF">PS2015_571</name>
</gene>
<dbReference type="SMART" id="SM00382">
    <property type="entry name" value="AAA"/>
    <property type="match status" value="1"/>
</dbReference>
<evidence type="ECO:0000256" key="10">
    <source>
        <dbReference type="ARBA" id="ARBA00058018"/>
    </source>
</evidence>
<evidence type="ECO:0000256" key="11">
    <source>
        <dbReference type="ARBA" id="ARBA00065473"/>
    </source>
</evidence>
<evidence type="ECO:0000313" key="14">
    <source>
        <dbReference type="Proteomes" id="UP000065641"/>
    </source>
</evidence>
<dbReference type="Pfam" id="PF08352">
    <property type="entry name" value="oligo_HPY"/>
    <property type="match status" value="1"/>
</dbReference>
<dbReference type="AlphaFoldDB" id="A0A0S2KAB6"/>
<dbReference type="EMBL" id="CP013189">
    <property type="protein sequence ID" value="ALO45254.1"/>
    <property type="molecule type" value="Genomic_DNA"/>
</dbReference>
<dbReference type="STRING" id="1249552.PS2015_571"/>
<dbReference type="PANTHER" id="PTHR43297:SF2">
    <property type="entry name" value="DIPEPTIDE TRANSPORT ATP-BINDING PROTEIN DPPD"/>
    <property type="match status" value="1"/>
</dbReference>
<comment type="catalytic activity">
    <reaction evidence="9">
        <text>a dipeptide(out) + ATP + H2O = a dipeptide(in) + ADP + phosphate + H(+)</text>
        <dbReference type="Rhea" id="RHEA:23120"/>
        <dbReference type="ChEBI" id="CHEBI:15377"/>
        <dbReference type="ChEBI" id="CHEBI:15378"/>
        <dbReference type="ChEBI" id="CHEBI:30616"/>
        <dbReference type="ChEBI" id="CHEBI:43474"/>
        <dbReference type="ChEBI" id="CHEBI:90799"/>
        <dbReference type="ChEBI" id="CHEBI:456216"/>
        <dbReference type="EC" id="7.4.2.9"/>
    </reaction>
</comment>
<evidence type="ECO:0000259" key="12">
    <source>
        <dbReference type="PROSITE" id="PS50893"/>
    </source>
</evidence>
<dbReference type="PATRIC" id="fig|1249552.3.peg.576"/>
<dbReference type="InterPro" id="IPR013563">
    <property type="entry name" value="Oligopep_ABC_C"/>
</dbReference>
<dbReference type="FunFam" id="3.40.50.300:FF:000016">
    <property type="entry name" value="Oligopeptide ABC transporter ATP-binding component"/>
    <property type="match status" value="1"/>
</dbReference>
<dbReference type="InterPro" id="IPR003593">
    <property type="entry name" value="AAA+_ATPase"/>
</dbReference>
<dbReference type="PANTHER" id="PTHR43297">
    <property type="entry name" value="OLIGOPEPTIDE TRANSPORT ATP-BINDING PROTEIN APPD"/>
    <property type="match status" value="1"/>
</dbReference>
<evidence type="ECO:0000256" key="7">
    <source>
        <dbReference type="ARBA" id="ARBA00023136"/>
    </source>
</evidence>
<comment type="subcellular location">
    <subcellularLocation>
        <location evidence="1">Cell inner membrane</location>
        <topology evidence="1">Peripheral membrane protein</topology>
    </subcellularLocation>
</comment>
<dbReference type="EC" id="7.4.2.9" evidence="8"/>
<reference evidence="13 14" key="1">
    <citation type="submission" date="2015-11" db="EMBL/GenBank/DDBJ databases">
        <authorList>
            <person name="Zhang Y."/>
            <person name="Guo Z."/>
        </authorList>
    </citation>
    <scope>NUCLEOTIDE SEQUENCE [LARGE SCALE GENOMIC DNA]</scope>
    <source>
        <strain evidence="13 14">KCTC 32221</strain>
    </source>
</reference>
<evidence type="ECO:0000256" key="8">
    <source>
        <dbReference type="ARBA" id="ARBA00038852"/>
    </source>
</evidence>
<comment type="similarity">
    <text evidence="2">Belongs to the ABC transporter superfamily.</text>
</comment>
<keyword evidence="6 13" id="KW-0067">ATP-binding</keyword>
<dbReference type="Gene3D" id="3.40.50.300">
    <property type="entry name" value="P-loop containing nucleotide triphosphate hydrolases"/>
    <property type="match status" value="1"/>
</dbReference>
<dbReference type="GO" id="GO:0016887">
    <property type="term" value="F:ATP hydrolysis activity"/>
    <property type="evidence" value="ECO:0007669"/>
    <property type="project" value="InterPro"/>
</dbReference>
<evidence type="ECO:0000256" key="5">
    <source>
        <dbReference type="ARBA" id="ARBA00022741"/>
    </source>
</evidence>
<dbReference type="GO" id="GO:0015833">
    <property type="term" value="P:peptide transport"/>
    <property type="evidence" value="ECO:0007669"/>
    <property type="project" value="InterPro"/>
</dbReference>
<dbReference type="OrthoDB" id="9784450at2"/>
<dbReference type="InterPro" id="IPR027417">
    <property type="entry name" value="P-loop_NTPase"/>
</dbReference>
<sequence length="333" mass="36379">MSAPILQIKNLVTEFDTDEGRVRAIDDVSFNVNAGETLGIVGESGCGKSVTAQSIMRLLPQPMGQIVSGEILFQGLDLAKLPLEKMQGIRGAKIGMVFQEPMTALNPVHTIGRQLSEVILLHKKVSHQEAIRQSVEILDKVGIPSPDIRMTEYPHQLSGGMRQRVVIAIALACQPDLLIADEPTTALDVTIQAQILELISELQRDMGMAVMLITHDLGVIAETCKDVVVMYAGKVAEQGSVFDIFDRPTHPYTQGLLASIPRLDTEPKSKLTIIPGMVPGLLDLPPGCRFENRCPHGAEQCKQQVPQAELVAEGHRVSCLRWREITTPAEVFS</sequence>
<dbReference type="PROSITE" id="PS00211">
    <property type="entry name" value="ABC_TRANSPORTER_1"/>
    <property type="match status" value="1"/>
</dbReference>
<comment type="function">
    <text evidence="10">Part of the ABC transporter DppABCDF involved in the uptake of various di/tripeptides. Is also involved in the uptake of phaseolotoxin, a toxic tripeptide inhibiting the enzyme ornithine carbamoyltransferase. Responsible for energy coupling to the transport system.</text>
</comment>
<dbReference type="PROSITE" id="PS50893">
    <property type="entry name" value="ABC_TRANSPORTER_2"/>
    <property type="match status" value="1"/>
</dbReference>
<dbReference type="RefSeq" id="WP_058020767.1">
    <property type="nucleotide sequence ID" value="NZ_CP013189.1"/>
</dbReference>
<keyword evidence="14" id="KW-1185">Reference proteome</keyword>
<dbReference type="InterPro" id="IPR050388">
    <property type="entry name" value="ABC_Ni/Peptide_Import"/>
</dbReference>
<feature type="domain" description="ABC transporter" evidence="12">
    <location>
        <begin position="6"/>
        <end position="257"/>
    </location>
</feature>
<keyword evidence="7" id="KW-0472">Membrane</keyword>
<evidence type="ECO:0000256" key="6">
    <source>
        <dbReference type="ARBA" id="ARBA00022840"/>
    </source>
</evidence>
<dbReference type="NCBIfam" id="TIGR01727">
    <property type="entry name" value="oligo_HPY"/>
    <property type="match status" value="1"/>
</dbReference>
<evidence type="ECO:0000256" key="4">
    <source>
        <dbReference type="ARBA" id="ARBA00022475"/>
    </source>
</evidence>
<evidence type="ECO:0000313" key="13">
    <source>
        <dbReference type="EMBL" id="ALO45254.1"/>
    </source>
</evidence>